<comment type="caution">
    <text evidence="7">The sequence shown here is derived from an EMBL/GenBank/DDBJ whole genome shotgun (WGS) entry which is preliminary data.</text>
</comment>
<dbReference type="InterPro" id="IPR007016">
    <property type="entry name" value="O-antigen_ligase-rel_domated"/>
</dbReference>
<dbReference type="Pfam" id="PF04932">
    <property type="entry name" value="Wzy_C"/>
    <property type="match status" value="1"/>
</dbReference>
<evidence type="ECO:0000256" key="2">
    <source>
        <dbReference type="ARBA" id="ARBA00022692"/>
    </source>
</evidence>
<accession>A0A2N7VNZ2</accession>
<feature type="transmembrane region" description="Helical" evidence="5">
    <location>
        <begin position="334"/>
        <end position="357"/>
    </location>
</feature>
<evidence type="ECO:0000259" key="6">
    <source>
        <dbReference type="Pfam" id="PF04932"/>
    </source>
</evidence>
<feature type="transmembrane region" description="Helical" evidence="5">
    <location>
        <begin position="238"/>
        <end position="257"/>
    </location>
</feature>
<comment type="subcellular location">
    <subcellularLocation>
        <location evidence="1">Membrane</location>
        <topology evidence="1">Multi-pass membrane protein</topology>
    </subcellularLocation>
</comment>
<dbReference type="PANTHER" id="PTHR37422">
    <property type="entry name" value="TEICHURONIC ACID BIOSYNTHESIS PROTEIN TUAE"/>
    <property type="match status" value="1"/>
</dbReference>
<sequence length="427" mass="45970">MATNPSYRLTAARAFAVAALCCVPISTALTNITCGLFALALLSAPEFWRKLPAMLRHGAVWSALLVLAALAVSVSYSSAGTHEAWSWFGKYYKLLLLPFAVIAFADSRPDWDVITRWSLFVTLCVVLVLSTTNYLGITSIGPAHVAADPSTRAWVFKNRIAAGLIGALLFYQAADFALVARTWRSRLAFGAVALLSLANVLIMLQGRTGQAIAMMFALVIVARFAWQMRRASPVRLIVYSAALLAALAVVVAVAFTARGSRIGEVAGEVQAYRQSDAVTSAGLRLEWYRKSLELVRARPLTGYGVGGLGAEFAQLVKGETGAEGAMTLNPHNEYLLMAVQLGLPGVLLLINLIVQVGRYGVRLEPRSRHLLLAWLATFAIGSLANSLLLDFTEGHMFALLSGILLGCGYRSVREGEAERAAPANLRT</sequence>
<feature type="transmembrane region" description="Helical" evidence="5">
    <location>
        <begin position="160"/>
        <end position="180"/>
    </location>
</feature>
<keyword evidence="8" id="KW-1185">Reference proteome</keyword>
<feature type="domain" description="O-antigen ligase-related" evidence="6">
    <location>
        <begin position="193"/>
        <end position="350"/>
    </location>
</feature>
<proteinExistence type="predicted"/>
<keyword evidence="4 5" id="KW-0472">Membrane</keyword>
<evidence type="ECO:0000256" key="5">
    <source>
        <dbReference type="SAM" id="Phobius"/>
    </source>
</evidence>
<dbReference type="GO" id="GO:0016020">
    <property type="term" value="C:membrane"/>
    <property type="evidence" value="ECO:0007669"/>
    <property type="project" value="UniProtKB-SubCell"/>
</dbReference>
<protein>
    <submittedName>
        <fullName evidence="7">Polymerase</fullName>
    </submittedName>
</protein>
<feature type="transmembrane region" description="Helical" evidence="5">
    <location>
        <begin position="88"/>
        <end position="105"/>
    </location>
</feature>
<keyword evidence="3 5" id="KW-1133">Transmembrane helix</keyword>
<keyword evidence="2 5" id="KW-0812">Transmembrane</keyword>
<feature type="transmembrane region" description="Helical" evidence="5">
    <location>
        <begin position="117"/>
        <end position="140"/>
    </location>
</feature>
<evidence type="ECO:0000313" key="8">
    <source>
        <dbReference type="Proteomes" id="UP000235616"/>
    </source>
</evidence>
<feature type="transmembrane region" description="Helical" evidence="5">
    <location>
        <begin position="187"/>
        <end position="204"/>
    </location>
</feature>
<dbReference type="PANTHER" id="PTHR37422:SF13">
    <property type="entry name" value="LIPOPOLYSACCHARIDE BIOSYNTHESIS PROTEIN PA4999-RELATED"/>
    <property type="match status" value="1"/>
</dbReference>
<feature type="transmembrane region" description="Helical" evidence="5">
    <location>
        <begin position="15"/>
        <end position="42"/>
    </location>
</feature>
<evidence type="ECO:0000256" key="3">
    <source>
        <dbReference type="ARBA" id="ARBA00022989"/>
    </source>
</evidence>
<dbReference type="EMBL" id="PNYA01000013">
    <property type="protein sequence ID" value="PMS18884.1"/>
    <property type="molecule type" value="Genomic_DNA"/>
</dbReference>
<dbReference type="AlphaFoldDB" id="A0A2N7VNZ2"/>
<evidence type="ECO:0000313" key="7">
    <source>
        <dbReference type="EMBL" id="PMS18884.1"/>
    </source>
</evidence>
<feature type="transmembrane region" description="Helical" evidence="5">
    <location>
        <begin position="210"/>
        <end position="226"/>
    </location>
</feature>
<organism evidence="7 8">
    <name type="scientific">Trinickia dabaoshanensis</name>
    <dbReference type="NCBI Taxonomy" id="564714"/>
    <lineage>
        <taxon>Bacteria</taxon>
        <taxon>Pseudomonadati</taxon>
        <taxon>Pseudomonadota</taxon>
        <taxon>Betaproteobacteria</taxon>
        <taxon>Burkholderiales</taxon>
        <taxon>Burkholderiaceae</taxon>
        <taxon>Trinickia</taxon>
    </lineage>
</organism>
<name>A0A2N7VNZ2_9BURK</name>
<dbReference type="Proteomes" id="UP000235616">
    <property type="component" value="Unassembled WGS sequence"/>
</dbReference>
<reference evidence="7 8" key="1">
    <citation type="submission" date="2018-01" db="EMBL/GenBank/DDBJ databases">
        <title>Whole genome analyses suggest that Burkholderia sensu lato contains two further novel genera in the rhizoxinica-symbiotica group Mycetohabitans gen. nov., and Trinickia gen. nov.: implications for the evolution of diazotrophy and nodulation in the Burkholderiaceae.</title>
        <authorList>
            <person name="Estrada-de los Santos P."/>
            <person name="Palmer M."/>
            <person name="Chavez-Ramirez B."/>
            <person name="Beukes C."/>
            <person name="Steenkamp E.T."/>
            <person name="Hirsch A.M."/>
            <person name="Manyaka P."/>
            <person name="Maluk M."/>
            <person name="Lafos M."/>
            <person name="Crook M."/>
            <person name="Gross E."/>
            <person name="Simon M.F."/>
            <person name="Bueno dos Reis Junior F."/>
            <person name="Poole P.S."/>
            <person name="Venter S.N."/>
            <person name="James E.K."/>
        </authorList>
    </citation>
    <scope>NUCLEOTIDE SEQUENCE [LARGE SCALE GENOMIC DNA]</scope>
    <source>
        <strain evidence="7 8">GIMN1.004</strain>
    </source>
</reference>
<evidence type="ECO:0000256" key="4">
    <source>
        <dbReference type="ARBA" id="ARBA00023136"/>
    </source>
</evidence>
<evidence type="ECO:0000256" key="1">
    <source>
        <dbReference type="ARBA" id="ARBA00004141"/>
    </source>
</evidence>
<feature type="transmembrane region" description="Helical" evidence="5">
    <location>
        <begin position="54"/>
        <end position="76"/>
    </location>
</feature>
<gene>
    <name evidence="7" type="ORF">C0Z18_15760</name>
</gene>
<dbReference type="OrthoDB" id="9795248at2"/>
<feature type="transmembrane region" description="Helical" evidence="5">
    <location>
        <begin position="369"/>
        <end position="388"/>
    </location>
</feature>
<dbReference type="InterPro" id="IPR051533">
    <property type="entry name" value="WaaL-like"/>
</dbReference>